<dbReference type="EMBL" id="JAUQSX010000006">
    <property type="protein sequence ID" value="MDO7847227.1"/>
    <property type="molecule type" value="Genomic_DNA"/>
</dbReference>
<evidence type="ECO:0000313" key="2">
    <source>
        <dbReference type="Proteomes" id="UP001167796"/>
    </source>
</evidence>
<keyword evidence="2" id="KW-1185">Reference proteome</keyword>
<organism evidence="1 2">
    <name type="scientific">Hymenobacter mellowenesis</name>
    <dbReference type="NCBI Taxonomy" id="3063995"/>
    <lineage>
        <taxon>Bacteria</taxon>
        <taxon>Pseudomonadati</taxon>
        <taxon>Bacteroidota</taxon>
        <taxon>Cytophagia</taxon>
        <taxon>Cytophagales</taxon>
        <taxon>Hymenobacteraceae</taxon>
        <taxon>Hymenobacter</taxon>
    </lineage>
</organism>
<protein>
    <submittedName>
        <fullName evidence="1">Uncharacterized protein</fullName>
    </submittedName>
</protein>
<accession>A0ABT9ABK1</accession>
<gene>
    <name evidence="1" type="ORF">Q5H92_12720</name>
</gene>
<proteinExistence type="predicted"/>
<name>A0ABT9ABK1_9BACT</name>
<sequence length="90" mass="9908">MYTIVIDYKSGAYVQQVLAQDAVDALTKWIHTPHIFSIPGLGPASQQRLLQEIAEADNLPAPLNGLQNVWCTTFIIRGALMLVNIVCTVQ</sequence>
<dbReference type="RefSeq" id="WP_305011907.1">
    <property type="nucleotide sequence ID" value="NZ_JAUQSX010000006.1"/>
</dbReference>
<evidence type="ECO:0000313" key="1">
    <source>
        <dbReference type="EMBL" id="MDO7847227.1"/>
    </source>
</evidence>
<dbReference type="Proteomes" id="UP001167796">
    <property type="component" value="Unassembled WGS sequence"/>
</dbReference>
<reference evidence="1" key="1">
    <citation type="submission" date="2023-07" db="EMBL/GenBank/DDBJ databases">
        <authorList>
            <person name="Kim M.K."/>
        </authorList>
    </citation>
    <scope>NUCLEOTIDE SEQUENCE</scope>
    <source>
        <strain evidence="1">M29</strain>
    </source>
</reference>
<comment type="caution">
    <text evidence="1">The sequence shown here is derived from an EMBL/GenBank/DDBJ whole genome shotgun (WGS) entry which is preliminary data.</text>
</comment>